<name>A0A2B7YKM7_POLH7</name>
<evidence type="ECO:0000256" key="1">
    <source>
        <dbReference type="SAM" id="MobiDB-lite"/>
    </source>
</evidence>
<feature type="region of interest" description="Disordered" evidence="1">
    <location>
        <begin position="18"/>
        <end position="52"/>
    </location>
</feature>
<dbReference type="SUPFAM" id="SSF48452">
    <property type="entry name" value="TPR-like"/>
    <property type="match status" value="1"/>
</dbReference>
<dbReference type="InterPro" id="IPR011990">
    <property type="entry name" value="TPR-like_helical_dom_sf"/>
</dbReference>
<dbReference type="AlphaFoldDB" id="A0A2B7YKM7"/>
<feature type="region of interest" description="Disordered" evidence="1">
    <location>
        <begin position="334"/>
        <end position="353"/>
    </location>
</feature>
<dbReference type="OrthoDB" id="250175at2759"/>
<reference evidence="2 3" key="1">
    <citation type="submission" date="2017-10" db="EMBL/GenBank/DDBJ databases">
        <title>Comparative genomics in systemic dimorphic fungi from Ajellomycetaceae.</title>
        <authorList>
            <person name="Munoz J.F."/>
            <person name="Mcewen J.G."/>
            <person name="Clay O.K."/>
            <person name="Cuomo C.A."/>
        </authorList>
    </citation>
    <scope>NUCLEOTIDE SEQUENCE [LARGE SCALE GENOMIC DNA]</scope>
    <source>
        <strain evidence="2 3">UAMH7299</strain>
    </source>
</reference>
<organism evidence="2 3">
    <name type="scientific">Polytolypa hystricis (strain UAMH7299)</name>
    <dbReference type="NCBI Taxonomy" id="1447883"/>
    <lineage>
        <taxon>Eukaryota</taxon>
        <taxon>Fungi</taxon>
        <taxon>Dikarya</taxon>
        <taxon>Ascomycota</taxon>
        <taxon>Pezizomycotina</taxon>
        <taxon>Eurotiomycetes</taxon>
        <taxon>Eurotiomycetidae</taxon>
        <taxon>Onygenales</taxon>
        <taxon>Onygenales incertae sedis</taxon>
        <taxon>Polytolypa</taxon>
    </lineage>
</organism>
<feature type="compositionally biased region" description="Low complexity" evidence="1">
    <location>
        <begin position="18"/>
        <end position="45"/>
    </location>
</feature>
<dbReference type="Proteomes" id="UP000224634">
    <property type="component" value="Unassembled WGS sequence"/>
</dbReference>
<evidence type="ECO:0000313" key="2">
    <source>
        <dbReference type="EMBL" id="PGH21619.1"/>
    </source>
</evidence>
<keyword evidence="3" id="KW-1185">Reference proteome</keyword>
<accession>A0A2B7YKM7</accession>
<comment type="caution">
    <text evidence="2">The sequence shown here is derived from an EMBL/GenBank/DDBJ whole genome shotgun (WGS) entry which is preliminary data.</text>
</comment>
<dbReference type="Gene3D" id="1.25.40.10">
    <property type="entry name" value="Tetratricopeptide repeat domain"/>
    <property type="match status" value="1"/>
</dbReference>
<evidence type="ECO:0000313" key="3">
    <source>
        <dbReference type="Proteomes" id="UP000224634"/>
    </source>
</evidence>
<dbReference type="STRING" id="1447883.A0A2B7YKM7"/>
<dbReference type="EMBL" id="PDNA01000032">
    <property type="protein sequence ID" value="PGH21619.1"/>
    <property type="molecule type" value="Genomic_DNA"/>
</dbReference>
<sequence length="443" mass="50442">MFSSKWLRRPPKWRSFLKPPLSSSSSPRQFHQSAPLRLAAPAPSTRSRRRNVNTLQDELQPETKRLIQNLPREMFVAALAENLIGRPVEEVLECASQLVILATQVRYFKFSLDPNMGGKTLAISEVQALHDFETRIAIVLDKAPQYRFVSKFVFPKIAEAGGYLAAMIHMAEVLKSTEGPIPRTKIVMLLEKMAKRQYSVYPMVIYGQILHRNGKLEEAAEFFRRATNMAKPCPYTGILGYMTERVPYPWQAYAGVLEEMGEHEKSREVLVQGIADYDVAASKKYIAAIALRAGDLENYESNMMQAAMADPNFRCISLGNFYLTLYYKKLERRQRNPSSSSSKQEPLDSNEEKSLNKYSLTELENMARAWYDIAVEHGDTHAALIMAGFEREKGNDREGLRYLDIAEGQEGMLESTQMLRKVWADKKFKLDVVGDLMNEQSEG</sequence>
<gene>
    <name evidence="2" type="ORF">AJ80_03052</name>
</gene>
<protein>
    <submittedName>
        <fullName evidence="2">Uncharacterized protein</fullName>
    </submittedName>
</protein>
<proteinExistence type="predicted"/>